<dbReference type="AlphaFoldDB" id="A0A814IMT4"/>
<feature type="domain" description="DDE-1" evidence="1">
    <location>
        <begin position="1"/>
        <end position="60"/>
    </location>
</feature>
<dbReference type="Proteomes" id="UP000663855">
    <property type="component" value="Unassembled WGS sequence"/>
</dbReference>
<dbReference type="EMBL" id="CAJOBH010017529">
    <property type="protein sequence ID" value="CAF4200156.1"/>
    <property type="molecule type" value="Genomic_DNA"/>
</dbReference>
<comment type="caution">
    <text evidence="2">The sequence shown here is derived from an EMBL/GenBank/DDBJ whole genome shotgun (WGS) entry which is preliminary data.</text>
</comment>
<organism evidence="2 4">
    <name type="scientific">Rotaria magnacalcarata</name>
    <dbReference type="NCBI Taxonomy" id="392030"/>
    <lineage>
        <taxon>Eukaryota</taxon>
        <taxon>Metazoa</taxon>
        <taxon>Spiralia</taxon>
        <taxon>Gnathifera</taxon>
        <taxon>Rotifera</taxon>
        <taxon>Eurotatoria</taxon>
        <taxon>Bdelloidea</taxon>
        <taxon>Philodinida</taxon>
        <taxon>Philodinidae</taxon>
        <taxon>Rotaria</taxon>
    </lineage>
</organism>
<dbReference type="Proteomes" id="UP000681967">
    <property type="component" value="Unassembled WGS sequence"/>
</dbReference>
<accession>A0A814IMT4</accession>
<protein>
    <recommendedName>
        <fullName evidence="1">DDE-1 domain-containing protein</fullName>
    </recommendedName>
</protein>
<evidence type="ECO:0000259" key="1">
    <source>
        <dbReference type="Pfam" id="PF03184"/>
    </source>
</evidence>
<reference evidence="2" key="1">
    <citation type="submission" date="2021-02" db="EMBL/GenBank/DDBJ databases">
        <authorList>
            <person name="Nowell W R."/>
        </authorList>
    </citation>
    <scope>NUCLEOTIDE SEQUENCE</scope>
</reference>
<dbReference type="GO" id="GO:0003676">
    <property type="term" value="F:nucleic acid binding"/>
    <property type="evidence" value="ECO:0007669"/>
    <property type="project" value="InterPro"/>
</dbReference>
<proteinExistence type="predicted"/>
<sequence>MLIVDSANSHLNPETIRHLRKKSVVVAVIPTGCTMYLQALDISIFSTFKNHYTDAAEEYIEQNGPRNKIKLTASQSRILCTRLTLTA</sequence>
<dbReference type="InterPro" id="IPR004875">
    <property type="entry name" value="DDE_SF_endonuclease_dom"/>
</dbReference>
<evidence type="ECO:0000313" key="4">
    <source>
        <dbReference type="Proteomes" id="UP000663855"/>
    </source>
</evidence>
<evidence type="ECO:0000313" key="3">
    <source>
        <dbReference type="EMBL" id="CAF4200156.1"/>
    </source>
</evidence>
<evidence type="ECO:0000313" key="2">
    <source>
        <dbReference type="EMBL" id="CAF1024830.1"/>
    </source>
</evidence>
<gene>
    <name evidence="3" type="ORF">BYL167_LOCUS23607</name>
    <name evidence="2" type="ORF">CJN711_LOCUS3501</name>
</gene>
<dbReference type="EMBL" id="CAJNOV010000472">
    <property type="protein sequence ID" value="CAF1024830.1"/>
    <property type="molecule type" value="Genomic_DNA"/>
</dbReference>
<dbReference type="Pfam" id="PF03184">
    <property type="entry name" value="DDE_1"/>
    <property type="match status" value="1"/>
</dbReference>
<name>A0A814IMT4_9BILA</name>
<feature type="non-terminal residue" evidence="2">
    <location>
        <position position="87"/>
    </location>
</feature>